<dbReference type="PANTHER" id="PTHR11804:SF84">
    <property type="entry name" value="SACCHAROLYSIN"/>
    <property type="match status" value="1"/>
</dbReference>
<evidence type="ECO:0000259" key="9">
    <source>
        <dbReference type="Pfam" id="PF08439"/>
    </source>
</evidence>
<evidence type="ECO:0000256" key="7">
    <source>
        <dbReference type="SAM" id="SignalP"/>
    </source>
</evidence>
<dbReference type="STRING" id="1121301.SAMN02745912_02609"/>
<feature type="domain" description="Oligopeptidase F N-terminal" evidence="9">
    <location>
        <begin position="143"/>
        <end position="208"/>
    </location>
</feature>
<keyword evidence="1 6" id="KW-0645">Protease</keyword>
<evidence type="ECO:0000256" key="6">
    <source>
        <dbReference type="RuleBase" id="RU368091"/>
    </source>
</evidence>
<dbReference type="InterPro" id="IPR004438">
    <property type="entry name" value="Peptidase_M3B"/>
</dbReference>
<keyword evidence="3 6" id="KW-0378">Hydrolase</keyword>
<feature type="domain" description="Peptidase M3A/M3B catalytic" evidence="8">
    <location>
        <begin position="232"/>
        <end position="613"/>
    </location>
</feature>
<dbReference type="Gene3D" id="1.20.140.70">
    <property type="entry name" value="Oligopeptidase f, N-terminal domain"/>
    <property type="match status" value="1"/>
</dbReference>
<evidence type="ECO:0000256" key="5">
    <source>
        <dbReference type="ARBA" id="ARBA00023049"/>
    </source>
</evidence>
<keyword evidence="5 6" id="KW-0482">Metalloprotease</keyword>
<dbReference type="Proteomes" id="UP000184465">
    <property type="component" value="Unassembled WGS sequence"/>
</dbReference>
<sequence length="628" mass="72049">MLTKSFRSKALVCIILFTMLFSSLGVYAEGNNIPTREEIAEQYKWRLEDIYETDESWEADYKKLEEMIPNVAEYKGTLAKSSRNIAKCLSLVSEIRRLYDKLQVYAWMRSDSDTSVDKYLKMGDRADSIASAIDEATSFIEPELSSIPESKLKNYIKDSRLKDYDIYLESILKRKEHTLSEAEERLMALAGTLSSTPENIYKAFKYNDRNIKKIKNENGEELVLSPATYSMLLESPNRNTRKKAFEGEFGSYKEGINTLAATLYGEVKTNIFNARARKYNSALEAALLSSDIEPKVYDSFIEAVNNNLEPLHRYVSLRKKLLGIEDKVHYYDMYVPMIKSVNSNIPYEDAKKMVLEALKPLGNQYIKDLEMAFDNRWIDVYETKGKYSGGYCWGSYDTHPYILLNYNGTLNEVSTLAHELGHAMNSYYSNKKQPYSKADYVTFTAEVASTTNEAIMYDYLIKNAKTKEEKIYLIGSYLEQIRGSIYTQLMYAEFEKNIHEAAESGETLTASFLNETWGNLMKKYYGEDFEVDELVKLWWSRIPHFYWNFYVYTYASGLSAGINLSDKIINDGEDARDAYLDFLAAGGSDGPIDLLKSAGVDMSTPEPVEKALQKFDQLLTELEKLINK</sequence>
<comment type="function">
    <text evidence="6">Has oligopeptidase activity and degrades a variety of small bioactive peptides.</text>
</comment>
<dbReference type="InterPro" id="IPR045090">
    <property type="entry name" value="Pept_M3A_M3B"/>
</dbReference>
<evidence type="ECO:0000259" key="8">
    <source>
        <dbReference type="Pfam" id="PF01432"/>
    </source>
</evidence>
<dbReference type="NCBIfam" id="TIGR00181">
    <property type="entry name" value="pepF"/>
    <property type="match status" value="1"/>
</dbReference>
<dbReference type="EC" id="3.4.24.-" evidence="6"/>
<evidence type="ECO:0000256" key="1">
    <source>
        <dbReference type="ARBA" id="ARBA00022670"/>
    </source>
</evidence>
<keyword evidence="7" id="KW-0732">Signal</keyword>
<organism evidence="10 11">
    <name type="scientific">Paramaledivibacter caminithermalis (strain DSM 15212 / CIP 107654 / DViRD3)</name>
    <name type="common">Clostridium caminithermale</name>
    <dbReference type="NCBI Taxonomy" id="1121301"/>
    <lineage>
        <taxon>Bacteria</taxon>
        <taxon>Bacillati</taxon>
        <taxon>Bacillota</taxon>
        <taxon>Clostridia</taxon>
        <taxon>Peptostreptococcales</taxon>
        <taxon>Caminicellaceae</taxon>
        <taxon>Paramaledivibacter</taxon>
    </lineage>
</organism>
<dbReference type="EMBL" id="FRAG01000035">
    <property type="protein sequence ID" value="SHK20513.1"/>
    <property type="molecule type" value="Genomic_DNA"/>
</dbReference>
<dbReference type="GO" id="GO:0006508">
    <property type="term" value="P:proteolysis"/>
    <property type="evidence" value="ECO:0007669"/>
    <property type="project" value="UniProtKB-KW"/>
</dbReference>
<evidence type="ECO:0000256" key="4">
    <source>
        <dbReference type="ARBA" id="ARBA00022833"/>
    </source>
</evidence>
<dbReference type="GO" id="GO:0004222">
    <property type="term" value="F:metalloendopeptidase activity"/>
    <property type="evidence" value="ECO:0007669"/>
    <property type="project" value="UniProtKB-UniRule"/>
</dbReference>
<evidence type="ECO:0000313" key="11">
    <source>
        <dbReference type="Proteomes" id="UP000184465"/>
    </source>
</evidence>
<dbReference type="GO" id="GO:0006518">
    <property type="term" value="P:peptide metabolic process"/>
    <property type="evidence" value="ECO:0007669"/>
    <property type="project" value="TreeGrafter"/>
</dbReference>
<evidence type="ECO:0000313" key="10">
    <source>
        <dbReference type="EMBL" id="SHK20513.1"/>
    </source>
</evidence>
<dbReference type="SUPFAM" id="SSF55486">
    <property type="entry name" value="Metalloproteases ('zincins'), catalytic domain"/>
    <property type="match status" value="1"/>
</dbReference>
<dbReference type="CDD" id="cd09608">
    <property type="entry name" value="M3B_PepF"/>
    <property type="match status" value="1"/>
</dbReference>
<protein>
    <recommendedName>
        <fullName evidence="6">Oligopeptidase F</fullName>
        <ecNumber evidence="6">3.4.24.-</ecNumber>
    </recommendedName>
</protein>
<dbReference type="Pfam" id="PF08439">
    <property type="entry name" value="Peptidase_M3_N"/>
    <property type="match status" value="1"/>
</dbReference>
<keyword evidence="4 6" id="KW-0862">Zinc</keyword>
<dbReference type="InterPro" id="IPR001567">
    <property type="entry name" value="Pept_M3A_M3B_dom"/>
</dbReference>
<dbReference type="Pfam" id="PF01432">
    <property type="entry name" value="Peptidase_M3"/>
    <property type="match status" value="1"/>
</dbReference>
<dbReference type="PANTHER" id="PTHR11804">
    <property type="entry name" value="PROTEASE M3 THIMET OLIGOPEPTIDASE-RELATED"/>
    <property type="match status" value="1"/>
</dbReference>
<dbReference type="InterPro" id="IPR042088">
    <property type="entry name" value="OligoPept_F_C"/>
</dbReference>
<accession>A0A1M6QKB9</accession>
<feature type="chain" id="PRO_5012455070" description="Oligopeptidase F" evidence="7">
    <location>
        <begin position="29"/>
        <end position="628"/>
    </location>
</feature>
<reference evidence="10 11" key="1">
    <citation type="submission" date="2016-11" db="EMBL/GenBank/DDBJ databases">
        <authorList>
            <person name="Jaros S."/>
            <person name="Januszkiewicz K."/>
            <person name="Wedrychowicz H."/>
        </authorList>
    </citation>
    <scope>NUCLEOTIDE SEQUENCE [LARGE SCALE GENOMIC DNA]</scope>
    <source>
        <strain evidence="10 11">DSM 15212</strain>
    </source>
</reference>
<dbReference type="AlphaFoldDB" id="A0A1M6QKB9"/>
<evidence type="ECO:0000256" key="3">
    <source>
        <dbReference type="ARBA" id="ARBA00022801"/>
    </source>
</evidence>
<dbReference type="RefSeq" id="WP_084112027.1">
    <property type="nucleotide sequence ID" value="NZ_FRAG01000035.1"/>
</dbReference>
<keyword evidence="11" id="KW-1185">Reference proteome</keyword>
<keyword evidence="2 6" id="KW-0479">Metal-binding</keyword>
<dbReference type="Gene3D" id="1.10.287.830">
    <property type="entry name" value="putative peptidase helix hairpin domain like"/>
    <property type="match status" value="1"/>
</dbReference>
<evidence type="ECO:0000256" key="2">
    <source>
        <dbReference type="ARBA" id="ARBA00022723"/>
    </source>
</evidence>
<dbReference type="OrthoDB" id="9766487at2"/>
<name>A0A1M6QKB9_PARC5</name>
<dbReference type="GO" id="GO:0046872">
    <property type="term" value="F:metal ion binding"/>
    <property type="evidence" value="ECO:0007669"/>
    <property type="project" value="UniProtKB-UniRule"/>
</dbReference>
<gene>
    <name evidence="10" type="ORF">SAMN02745912_02609</name>
</gene>
<comment type="similarity">
    <text evidence="6">Belongs to the peptidase M3B family.</text>
</comment>
<dbReference type="InterPro" id="IPR013647">
    <property type="entry name" value="OligopepF_N_dom"/>
</dbReference>
<comment type="cofactor">
    <cofactor evidence="6">
        <name>Zn(2+)</name>
        <dbReference type="ChEBI" id="CHEBI:29105"/>
    </cofactor>
    <text evidence="6">Binds 1 zinc ion.</text>
</comment>
<proteinExistence type="inferred from homology"/>
<dbReference type="Gene3D" id="1.10.1370.20">
    <property type="entry name" value="Oligoendopeptidase f, C-terminal domain"/>
    <property type="match status" value="1"/>
</dbReference>
<feature type="signal peptide" evidence="7">
    <location>
        <begin position="1"/>
        <end position="28"/>
    </location>
</feature>